<evidence type="ECO:0000256" key="3">
    <source>
        <dbReference type="ARBA" id="ARBA00022729"/>
    </source>
</evidence>
<feature type="domain" description="POTRA" evidence="7">
    <location>
        <begin position="24"/>
        <end position="97"/>
    </location>
</feature>
<evidence type="ECO:0000259" key="6">
    <source>
        <dbReference type="Pfam" id="PF01103"/>
    </source>
</evidence>
<evidence type="ECO:0000259" key="7">
    <source>
        <dbReference type="Pfam" id="PF07244"/>
    </source>
</evidence>
<name>A0A4U2Z6J2_9BACT</name>
<keyword evidence="3" id="KW-0732">Signal</keyword>
<proteinExistence type="predicted"/>
<dbReference type="Gene3D" id="2.40.160.50">
    <property type="entry name" value="membrane protein fhac: a member of the omp85/tpsb transporter family"/>
    <property type="match status" value="1"/>
</dbReference>
<keyword evidence="2" id="KW-0812">Transmembrane</keyword>
<dbReference type="EMBL" id="SZPX01000003">
    <property type="protein sequence ID" value="TKI69956.1"/>
    <property type="molecule type" value="Genomic_DNA"/>
</dbReference>
<evidence type="ECO:0000313" key="9">
    <source>
        <dbReference type="Proteomes" id="UP000309561"/>
    </source>
</evidence>
<keyword evidence="5" id="KW-0998">Cell outer membrane</keyword>
<dbReference type="Gene3D" id="3.10.20.310">
    <property type="entry name" value="membrane protein fhac"/>
    <property type="match status" value="2"/>
</dbReference>
<dbReference type="PANTHER" id="PTHR12815">
    <property type="entry name" value="SORTING AND ASSEMBLY MACHINERY SAMM50 PROTEIN FAMILY MEMBER"/>
    <property type="match status" value="1"/>
</dbReference>
<comment type="subcellular location">
    <subcellularLocation>
        <location evidence="1">Membrane</location>
    </subcellularLocation>
</comment>
<evidence type="ECO:0000313" key="8">
    <source>
        <dbReference type="EMBL" id="TKI69956.1"/>
    </source>
</evidence>
<evidence type="ECO:0000256" key="2">
    <source>
        <dbReference type="ARBA" id="ARBA00022692"/>
    </source>
</evidence>
<keyword evidence="4" id="KW-0472">Membrane</keyword>
<dbReference type="PANTHER" id="PTHR12815:SF47">
    <property type="entry name" value="TRANSLOCATION AND ASSEMBLY MODULE SUBUNIT TAMA"/>
    <property type="match status" value="1"/>
</dbReference>
<dbReference type="RefSeq" id="WP_137012879.1">
    <property type="nucleotide sequence ID" value="NZ_SZPX01000003.1"/>
</dbReference>
<evidence type="ECO:0000256" key="5">
    <source>
        <dbReference type="ARBA" id="ARBA00023237"/>
    </source>
</evidence>
<dbReference type="AlphaFoldDB" id="A0A4U2Z6J2"/>
<gene>
    <name evidence="8" type="ORF">FCU45_04915</name>
</gene>
<dbReference type="InterPro" id="IPR010827">
    <property type="entry name" value="BamA/TamA_POTRA"/>
</dbReference>
<keyword evidence="9" id="KW-1185">Reference proteome</keyword>
<feature type="domain" description="Bacterial surface antigen (D15)" evidence="6">
    <location>
        <begin position="364"/>
        <end position="565"/>
    </location>
</feature>
<sequence length="565" mass="64371">MKTKFLIYFLFSTLLLAETPLLFFSQNKEISSRELYDVLELHKPYFFEFYADEPTLEVKDVELTIEALKEYYRSKGFYHVEISYISDEGTITIIIKENKPIIVKTITYSAGLNIGKQIPFKEGDVFDADKFIQSKKDIKLLYAQSSFCKAELDAKAWIDIEKNLAYLNYKVLQNERCRFGEIEVMASKNIDAEILESILHIEEGEPFSSNKIDMSYKSLYGHEGISKAIIDTKVQRDNSVDLSLSVLENENPLRFQAGLGVSSDEGAMIMLGLKHRNFLGNLKTIGIETRVTQIKQSLKANFDMPLLNRNALGLEAGYENEDFVTFKESRVFVEPYLLQKRTPHLFKESIYIDRSKTYGSDDMILIPEHTIFLVSPKLEWSYDTRDKILDPTSGYFINSQIMGSLKSDISDATYYKFKATGGYILPIVDDYIAGFRATFGTLDIKDGDLPPSYRFFAGGMHSNRAYGYRKLGPTDERNNLIGSNSIVEATAEIRFEIYGNLRGVLFSDNTFLGNDSTPSYDNGYYSAGFGLRYRTPIGPIAIDVGFDIEDPTKQYAIHFHIGELF</sequence>
<evidence type="ECO:0000256" key="4">
    <source>
        <dbReference type="ARBA" id="ARBA00023136"/>
    </source>
</evidence>
<accession>A0A4U2Z6J2</accession>
<evidence type="ECO:0000256" key="1">
    <source>
        <dbReference type="ARBA" id="ARBA00004370"/>
    </source>
</evidence>
<dbReference type="Pfam" id="PF01103">
    <property type="entry name" value="Omp85"/>
    <property type="match status" value="1"/>
</dbReference>
<dbReference type="Pfam" id="PF07244">
    <property type="entry name" value="POTRA"/>
    <property type="match status" value="1"/>
</dbReference>
<organism evidence="8 9">
    <name type="scientific">Sulfurimonas crateris</name>
    <dbReference type="NCBI Taxonomy" id="2574727"/>
    <lineage>
        <taxon>Bacteria</taxon>
        <taxon>Pseudomonadati</taxon>
        <taxon>Campylobacterota</taxon>
        <taxon>Epsilonproteobacteria</taxon>
        <taxon>Campylobacterales</taxon>
        <taxon>Sulfurimonadaceae</taxon>
        <taxon>Sulfurimonas</taxon>
    </lineage>
</organism>
<dbReference type="InterPro" id="IPR000184">
    <property type="entry name" value="Bac_surfAg_D15"/>
</dbReference>
<comment type="caution">
    <text evidence="8">The sequence shown here is derived from an EMBL/GenBank/DDBJ whole genome shotgun (WGS) entry which is preliminary data.</text>
</comment>
<dbReference type="Proteomes" id="UP000309561">
    <property type="component" value="Unassembled WGS sequence"/>
</dbReference>
<reference evidence="8 9" key="1">
    <citation type="submission" date="2019-04" db="EMBL/GenBank/DDBJ databases">
        <title>Sulfurimonas crateris sp. nov. a facultative anaerobic sulfur-oxidizing chemolithautotrophic bacterium isolated from a terrestrial mud vulcano.</title>
        <authorList>
            <person name="Ratnikova N.M."/>
            <person name="Slobodkin A.I."/>
            <person name="Merkel A.Y."/>
            <person name="Novikov A."/>
            <person name="Bonch-Osmolovskaya E.A."/>
            <person name="Slobodkina G.B."/>
        </authorList>
    </citation>
    <scope>NUCLEOTIDE SEQUENCE [LARGE SCALE GENOMIC DNA]</scope>
    <source>
        <strain evidence="8 9">SN118</strain>
    </source>
</reference>
<dbReference type="InterPro" id="IPR039910">
    <property type="entry name" value="D15-like"/>
</dbReference>
<dbReference type="GO" id="GO:0019867">
    <property type="term" value="C:outer membrane"/>
    <property type="evidence" value="ECO:0007669"/>
    <property type="project" value="InterPro"/>
</dbReference>
<protein>
    <recommendedName>
        <fullName evidence="10">Outer membrane protein assembly factor</fullName>
    </recommendedName>
</protein>
<evidence type="ECO:0008006" key="10">
    <source>
        <dbReference type="Google" id="ProtNLM"/>
    </source>
</evidence>
<dbReference type="OrthoDB" id="9814535at2"/>